<dbReference type="Proteomes" id="UP000494106">
    <property type="component" value="Unassembled WGS sequence"/>
</dbReference>
<accession>A0A8S0YQU7</accession>
<dbReference type="InterPro" id="IPR031926">
    <property type="entry name" value="TMEM135_N"/>
</dbReference>
<keyword evidence="5 6" id="KW-0472">Membrane</keyword>
<keyword evidence="10" id="KW-1185">Reference proteome</keyword>
<feature type="domain" description="Transmembrane protein 135 N-terminal" evidence="7">
    <location>
        <begin position="18"/>
        <end position="143"/>
    </location>
</feature>
<keyword evidence="3 6" id="KW-0812">Transmembrane</keyword>
<evidence type="ECO:0000259" key="7">
    <source>
        <dbReference type="Pfam" id="PF15982"/>
    </source>
</evidence>
<dbReference type="Pfam" id="PF15982">
    <property type="entry name" value="TMEM135_C_rich"/>
    <property type="match status" value="1"/>
</dbReference>
<dbReference type="AlphaFoldDB" id="A0A8S0YQU7"/>
<evidence type="ECO:0000256" key="1">
    <source>
        <dbReference type="ARBA" id="ARBA00004127"/>
    </source>
</evidence>
<dbReference type="PANTHER" id="PTHR12459">
    <property type="entry name" value="TRANSMEMBRANE PROTEIN 135-RELATED"/>
    <property type="match status" value="1"/>
</dbReference>
<feature type="transmembrane region" description="Helical" evidence="6">
    <location>
        <begin position="290"/>
        <end position="317"/>
    </location>
</feature>
<dbReference type="PANTHER" id="PTHR12459:SF15">
    <property type="entry name" value="TRANSMEMBRANE PROTEIN 135"/>
    <property type="match status" value="1"/>
</dbReference>
<dbReference type="OrthoDB" id="291792at2759"/>
<feature type="transmembrane region" description="Helical" evidence="6">
    <location>
        <begin position="79"/>
        <end position="100"/>
    </location>
</feature>
<evidence type="ECO:0000256" key="5">
    <source>
        <dbReference type="ARBA" id="ARBA00023136"/>
    </source>
</evidence>
<evidence type="ECO:0000313" key="11">
    <source>
        <dbReference type="Proteomes" id="UP000494256"/>
    </source>
</evidence>
<feature type="transmembrane region" description="Helical" evidence="6">
    <location>
        <begin position="222"/>
        <end position="239"/>
    </location>
</feature>
<feature type="transmembrane region" description="Helical" evidence="6">
    <location>
        <begin position="106"/>
        <end position="123"/>
    </location>
</feature>
<evidence type="ECO:0000256" key="3">
    <source>
        <dbReference type="ARBA" id="ARBA00022692"/>
    </source>
</evidence>
<evidence type="ECO:0000313" key="10">
    <source>
        <dbReference type="Proteomes" id="UP000494106"/>
    </source>
</evidence>
<dbReference type="GO" id="GO:0012505">
    <property type="term" value="C:endomembrane system"/>
    <property type="evidence" value="ECO:0007669"/>
    <property type="project" value="UniProtKB-SubCell"/>
</dbReference>
<protein>
    <recommendedName>
        <fullName evidence="7">Transmembrane protein 135 N-terminal domain-containing protein</fullName>
    </recommendedName>
</protein>
<reference evidence="10 11" key="1">
    <citation type="submission" date="2020-04" db="EMBL/GenBank/DDBJ databases">
        <authorList>
            <person name="Wallbank WR R."/>
            <person name="Pardo Diaz C."/>
            <person name="Kozak K."/>
            <person name="Martin S."/>
            <person name="Jiggins C."/>
            <person name="Moest M."/>
            <person name="Warren A I."/>
            <person name="Byers J.R.P. K."/>
            <person name="Montejo-Kovacevich G."/>
            <person name="Yen C E."/>
        </authorList>
    </citation>
    <scope>NUCLEOTIDE SEQUENCE [LARGE SCALE GENOMIC DNA]</scope>
</reference>
<evidence type="ECO:0000313" key="8">
    <source>
        <dbReference type="EMBL" id="CAB3221738.1"/>
    </source>
</evidence>
<evidence type="ECO:0000256" key="6">
    <source>
        <dbReference type="SAM" id="Phobius"/>
    </source>
</evidence>
<dbReference type="InterPro" id="IPR026749">
    <property type="entry name" value="Tmem135"/>
</dbReference>
<keyword evidence="4 6" id="KW-1133">Transmembrane helix</keyword>
<feature type="transmembrane region" description="Helical" evidence="6">
    <location>
        <begin position="259"/>
        <end position="278"/>
    </location>
</feature>
<comment type="subcellular location">
    <subcellularLocation>
        <location evidence="1">Endomembrane system</location>
        <topology evidence="1">Multi-pass membrane protein</topology>
    </subcellularLocation>
</comment>
<dbReference type="Proteomes" id="UP000494256">
    <property type="component" value="Unassembled WGS sequence"/>
</dbReference>
<sequence length="388" mass="43969">MVVISKPVFDAYCKEVPCYTLVHPWTKSCLRASPTIFKACLIGSVKFFAFIYLGQLLMQGKKLKKKEQWIKIGKDYGRSVVTGVLVSVSGMQLVCLLRNLLGRFDYHFFLSIPFALSGIFLTLESPSRRQLITNFYSNLVIEYCLKYLNRAGFISITKTKEVLLFMIGNSLLLYLIRLETVKKERSSILWLIVPEKVRQKSYGSENVCPHDGECKNYIMKNMSTYFGIGLAVSLAKVLIPRFKTPIKAISSISGRHFKLALFLSSYVGIYKTLICYLCRRNKYDSAMYALPAGCLAGLSMLFNPNLALSIASFTAAFKLYSTTLYEKNFLPSSIPLPLILFCVCQGTLYSVRMLDSEISPRYMFYLMNTASNGLSDSLFKSFCETFIN</sequence>
<organism evidence="8 11">
    <name type="scientific">Arctia plantaginis</name>
    <name type="common">Wood tiger moth</name>
    <name type="synonym">Phalaena plantaginis</name>
    <dbReference type="NCBI Taxonomy" id="874455"/>
    <lineage>
        <taxon>Eukaryota</taxon>
        <taxon>Metazoa</taxon>
        <taxon>Ecdysozoa</taxon>
        <taxon>Arthropoda</taxon>
        <taxon>Hexapoda</taxon>
        <taxon>Insecta</taxon>
        <taxon>Pterygota</taxon>
        <taxon>Neoptera</taxon>
        <taxon>Endopterygota</taxon>
        <taxon>Lepidoptera</taxon>
        <taxon>Glossata</taxon>
        <taxon>Ditrysia</taxon>
        <taxon>Noctuoidea</taxon>
        <taxon>Erebidae</taxon>
        <taxon>Arctiinae</taxon>
        <taxon>Arctia</taxon>
    </lineage>
</organism>
<evidence type="ECO:0000313" key="9">
    <source>
        <dbReference type="EMBL" id="CAB3251289.1"/>
    </source>
</evidence>
<comment type="caution">
    <text evidence="8">The sequence shown here is derived from an EMBL/GenBank/DDBJ whole genome shotgun (WGS) entry which is preliminary data.</text>
</comment>
<dbReference type="EMBL" id="CADEBC010000547">
    <property type="protein sequence ID" value="CAB3251289.1"/>
    <property type="molecule type" value="Genomic_DNA"/>
</dbReference>
<name>A0A8S0YQU7_ARCPL</name>
<proteinExistence type="inferred from homology"/>
<feature type="transmembrane region" description="Helical" evidence="6">
    <location>
        <begin position="329"/>
        <end position="351"/>
    </location>
</feature>
<feature type="transmembrane region" description="Helical" evidence="6">
    <location>
        <begin position="36"/>
        <end position="58"/>
    </location>
</feature>
<dbReference type="EMBL" id="CADEBD010000048">
    <property type="protein sequence ID" value="CAB3221738.1"/>
    <property type="molecule type" value="Genomic_DNA"/>
</dbReference>
<gene>
    <name evidence="9" type="ORF">APLA_LOCUS12960</name>
    <name evidence="8" type="ORF">APLA_LOCUS972</name>
</gene>
<evidence type="ECO:0000256" key="4">
    <source>
        <dbReference type="ARBA" id="ARBA00022989"/>
    </source>
</evidence>
<comment type="similarity">
    <text evidence="2">Belongs to the TMEM135 family.</text>
</comment>
<evidence type="ECO:0000256" key="2">
    <source>
        <dbReference type="ARBA" id="ARBA00008924"/>
    </source>
</evidence>